<dbReference type="EMBL" id="JACRSU010000001">
    <property type="protein sequence ID" value="MBC8539552.1"/>
    <property type="molecule type" value="Genomic_DNA"/>
</dbReference>
<protein>
    <submittedName>
        <fullName evidence="2">Mg2+ and Co2+ transporter CorB</fullName>
    </submittedName>
</protein>
<keyword evidence="1" id="KW-0472">Membrane</keyword>
<sequence>MNLRLVFCLSDDSSNKRVTANKIKTYRKTGNKKEGRKWVVTIVLVTFVISAMLQMIQSGLMNRVNLIMAFIILSIFIAIGVLFDIIGVAVTSAQETPFHSLSSRKVRGAKEAVRLIRNADKVGSFCNDVIGDIVGIISGSATTAIVIMLFSLGYFKSEFVLTIVLTAVVAALTIGGKALGKRVAIEKSGTIVFTVGKIVSFIAPVKEKNTAKPKSENAKAAKENDD</sequence>
<gene>
    <name evidence="2" type="ORF">H8698_01000</name>
</gene>
<feature type="transmembrane region" description="Helical" evidence="1">
    <location>
        <begin position="159"/>
        <end position="179"/>
    </location>
</feature>
<proteinExistence type="predicted"/>
<name>A0A926HTI4_9FIRM</name>
<organism evidence="2 3">
    <name type="scientific">Congzhengia minquanensis</name>
    <dbReference type="NCBI Taxonomy" id="2763657"/>
    <lineage>
        <taxon>Bacteria</taxon>
        <taxon>Bacillati</taxon>
        <taxon>Bacillota</taxon>
        <taxon>Clostridia</taxon>
        <taxon>Eubacteriales</taxon>
        <taxon>Oscillospiraceae</taxon>
        <taxon>Congzhengia</taxon>
    </lineage>
</organism>
<dbReference type="RefSeq" id="WP_249310751.1">
    <property type="nucleotide sequence ID" value="NZ_JACRSU010000001.1"/>
</dbReference>
<feature type="transmembrane region" description="Helical" evidence="1">
    <location>
        <begin position="129"/>
        <end position="153"/>
    </location>
</feature>
<comment type="caution">
    <text evidence="2">The sequence shown here is derived from an EMBL/GenBank/DDBJ whole genome shotgun (WGS) entry which is preliminary data.</text>
</comment>
<evidence type="ECO:0000313" key="3">
    <source>
        <dbReference type="Proteomes" id="UP000611762"/>
    </source>
</evidence>
<feature type="transmembrane region" description="Helical" evidence="1">
    <location>
        <begin position="38"/>
        <end position="60"/>
    </location>
</feature>
<keyword evidence="1" id="KW-0812">Transmembrane</keyword>
<evidence type="ECO:0000313" key="2">
    <source>
        <dbReference type="EMBL" id="MBC8539552.1"/>
    </source>
</evidence>
<keyword evidence="3" id="KW-1185">Reference proteome</keyword>
<feature type="transmembrane region" description="Helical" evidence="1">
    <location>
        <begin position="66"/>
        <end position="90"/>
    </location>
</feature>
<keyword evidence="1" id="KW-1133">Transmembrane helix</keyword>
<evidence type="ECO:0000256" key="1">
    <source>
        <dbReference type="SAM" id="Phobius"/>
    </source>
</evidence>
<reference evidence="2" key="1">
    <citation type="submission" date="2020-08" db="EMBL/GenBank/DDBJ databases">
        <title>Genome public.</title>
        <authorList>
            <person name="Liu C."/>
            <person name="Sun Q."/>
        </authorList>
    </citation>
    <scope>NUCLEOTIDE SEQUENCE</scope>
    <source>
        <strain evidence="2">H8</strain>
    </source>
</reference>
<accession>A0A926HTI4</accession>
<dbReference type="AlphaFoldDB" id="A0A926HTI4"/>
<dbReference type="Proteomes" id="UP000611762">
    <property type="component" value="Unassembled WGS sequence"/>
</dbReference>